<evidence type="ECO:0000256" key="1">
    <source>
        <dbReference type="ARBA" id="ARBA00009600"/>
    </source>
</evidence>
<dbReference type="InterPro" id="IPR003774">
    <property type="entry name" value="AlgH-like"/>
</dbReference>
<proteinExistence type="inferred from homology"/>
<dbReference type="SUPFAM" id="SSF143456">
    <property type="entry name" value="VC0467-like"/>
    <property type="match status" value="1"/>
</dbReference>
<reference evidence="4" key="1">
    <citation type="journal article" date="2019" name="Int. J. Syst. Evol. Microbiol.">
        <title>The Global Catalogue of Microorganisms (GCM) 10K type strain sequencing project: providing services to taxonomists for standard genome sequencing and annotation.</title>
        <authorList>
            <consortium name="The Broad Institute Genomics Platform"/>
            <consortium name="The Broad Institute Genome Sequencing Center for Infectious Disease"/>
            <person name="Wu L."/>
            <person name="Ma J."/>
        </authorList>
    </citation>
    <scope>NUCLEOTIDE SEQUENCE [LARGE SCALE GENOMIC DNA]</scope>
    <source>
        <strain evidence="4">CECT 7956</strain>
    </source>
</reference>
<dbReference type="RefSeq" id="WP_379838765.1">
    <property type="nucleotide sequence ID" value="NZ_JBHRYQ010000001.1"/>
</dbReference>
<comment type="caution">
    <text evidence="3">The sequence shown here is derived from an EMBL/GenBank/DDBJ whole genome shotgun (WGS) entry which is preliminary data.</text>
</comment>
<evidence type="ECO:0000313" key="3">
    <source>
        <dbReference type="EMBL" id="MFC3811913.1"/>
    </source>
</evidence>
<evidence type="ECO:0000313" key="4">
    <source>
        <dbReference type="Proteomes" id="UP001595616"/>
    </source>
</evidence>
<dbReference type="HAMAP" id="MF_00758">
    <property type="entry name" value="UPF0301"/>
    <property type="match status" value="1"/>
</dbReference>
<dbReference type="Proteomes" id="UP001595616">
    <property type="component" value="Unassembled WGS sequence"/>
</dbReference>
<comment type="similarity">
    <text evidence="1 2">Belongs to the UPF0301 (AlgH) family.</text>
</comment>
<name>A0ABV7Z0G6_9BACT</name>
<dbReference type="PANTHER" id="PTHR30327">
    <property type="entry name" value="UNCHARACTERIZED PROTEIN YQGE"/>
    <property type="match status" value="1"/>
</dbReference>
<dbReference type="Pfam" id="PF02622">
    <property type="entry name" value="DUF179"/>
    <property type="match status" value="1"/>
</dbReference>
<dbReference type="PANTHER" id="PTHR30327:SF1">
    <property type="entry name" value="UPF0301 PROTEIN YQGE"/>
    <property type="match status" value="1"/>
</dbReference>
<protein>
    <recommendedName>
        <fullName evidence="2">UPF0301 protein ACFOOI_14715</fullName>
    </recommendedName>
</protein>
<dbReference type="Gene3D" id="3.40.1740.10">
    <property type="entry name" value="VC0467-like"/>
    <property type="match status" value="1"/>
</dbReference>
<sequence>MDTSLKSGRILIAEPFLGDPNFERSVILLCEHNESGSFGLVLNQTTNSYLSDVIEGVYQEYPLYIGGPVEQNTLHYIHRLGNLIEDSVDLGNGLFWSGDFESLKSLINIGTIKTEDIRFFLGYSGWGAGQLSEELAQNTWILSNIDSDMVFENEPVQFWRTVLKRMGGDYKVLSNYPIDPRLN</sequence>
<gene>
    <name evidence="3" type="ORF">ACFOOI_14715</name>
</gene>
<keyword evidence="4" id="KW-1185">Reference proteome</keyword>
<dbReference type="EMBL" id="JBHRYQ010000001">
    <property type="protein sequence ID" value="MFC3811913.1"/>
    <property type="molecule type" value="Genomic_DNA"/>
</dbReference>
<evidence type="ECO:0000256" key="2">
    <source>
        <dbReference type="HAMAP-Rule" id="MF_00758"/>
    </source>
</evidence>
<organism evidence="3 4">
    <name type="scientific">Lacihabitans lacunae</name>
    <dbReference type="NCBI Taxonomy" id="1028214"/>
    <lineage>
        <taxon>Bacteria</taxon>
        <taxon>Pseudomonadati</taxon>
        <taxon>Bacteroidota</taxon>
        <taxon>Cytophagia</taxon>
        <taxon>Cytophagales</taxon>
        <taxon>Leadbetterellaceae</taxon>
        <taxon>Lacihabitans</taxon>
    </lineage>
</organism>
<accession>A0ABV7Z0G6</accession>